<evidence type="ECO:0000259" key="5">
    <source>
        <dbReference type="Pfam" id="PF25963"/>
    </source>
</evidence>
<reference evidence="6" key="1">
    <citation type="submission" date="2021-04" db="EMBL/GenBank/DDBJ databases">
        <title>Devosia litorisediminis sp. nov., isolated from a sand dune.</title>
        <authorList>
            <person name="Park S."/>
            <person name="Yoon J.-H."/>
        </authorList>
    </citation>
    <scope>NUCLEOTIDE SEQUENCE</scope>
    <source>
        <strain evidence="6">BSSL-BM10</strain>
    </source>
</reference>
<evidence type="ECO:0000256" key="3">
    <source>
        <dbReference type="SAM" id="Phobius"/>
    </source>
</evidence>
<proteinExistence type="predicted"/>
<dbReference type="InterPro" id="IPR058625">
    <property type="entry name" value="MdtA-like_BSH"/>
</dbReference>
<name>A0A942E8D3_9HYPH</name>
<dbReference type="EMBL" id="JAGXTP010000001">
    <property type="protein sequence ID" value="MBS3847739.1"/>
    <property type="molecule type" value="Genomic_DNA"/>
</dbReference>
<comment type="caution">
    <text evidence="6">The sequence shown here is derived from an EMBL/GenBank/DDBJ whole genome shotgun (WGS) entry which is preliminary data.</text>
</comment>
<feature type="compositionally biased region" description="Low complexity" evidence="2">
    <location>
        <begin position="12"/>
        <end position="25"/>
    </location>
</feature>
<dbReference type="Gene3D" id="2.40.30.170">
    <property type="match status" value="1"/>
</dbReference>
<organism evidence="6 7">
    <name type="scientific">Devosia litorisediminis</name>
    <dbReference type="NCBI Taxonomy" id="2829817"/>
    <lineage>
        <taxon>Bacteria</taxon>
        <taxon>Pseudomonadati</taxon>
        <taxon>Pseudomonadota</taxon>
        <taxon>Alphaproteobacteria</taxon>
        <taxon>Hyphomicrobiales</taxon>
        <taxon>Devosiaceae</taxon>
        <taxon>Devosia</taxon>
    </lineage>
</organism>
<dbReference type="PANTHER" id="PTHR30367">
    <property type="entry name" value="P-HYDROXYBENZOIC ACID EFFLUX PUMP SUBUNIT AAEA-RELATED"/>
    <property type="match status" value="1"/>
</dbReference>
<feature type="domain" description="p-hydroxybenzoic acid efflux pump subunit AaeA-like beta-barrel" evidence="5">
    <location>
        <begin position="263"/>
        <end position="352"/>
    </location>
</feature>
<keyword evidence="1" id="KW-0175">Coiled coil</keyword>
<evidence type="ECO:0000313" key="6">
    <source>
        <dbReference type="EMBL" id="MBS3847739.1"/>
    </source>
</evidence>
<dbReference type="InterPro" id="IPR050393">
    <property type="entry name" value="MFP_Efflux_Pump"/>
</dbReference>
<evidence type="ECO:0000259" key="4">
    <source>
        <dbReference type="Pfam" id="PF25917"/>
    </source>
</evidence>
<dbReference type="InterPro" id="IPR058634">
    <property type="entry name" value="AaeA-lik-b-barrel"/>
</dbReference>
<dbReference type="Pfam" id="PF25963">
    <property type="entry name" value="Beta-barrel_AAEA"/>
    <property type="match status" value="1"/>
</dbReference>
<keyword evidence="7" id="KW-1185">Reference proteome</keyword>
<feature type="region of interest" description="Disordered" evidence="2">
    <location>
        <begin position="1"/>
        <end position="28"/>
    </location>
</feature>
<feature type="transmembrane region" description="Helical" evidence="3">
    <location>
        <begin position="31"/>
        <end position="49"/>
    </location>
</feature>
<keyword evidence="3" id="KW-1133">Transmembrane helix</keyword>
<dbReference type="Gene3D" id="2.40.50.100">
    <property type="match status" value="1"/>
</dbReference>
<dbReference type="PANTHER" id="PTHR30367:SF6">
    <property type="entry name" value="SECRETION PROTEIN-RELATED"/>
    <property type="match status" value="1"/>
</dbReference>
<feature type="coiled-coil region" evidence="1">
    <location>
        <begin position="129"/>
        <end position="194"/>
    </location>
</feature>
<gene>
    <name evidence="6" type="ORF">KD146_03410</name>
</gene>
<evidence type="ECO:0000313" key="7">
    <source>
        <dbReference type="Proteomes" id="UP000678281"/>
    </source>
</evidence>
<evidence type="ECO:0000256" key="2">
    <source>
        <dbReference type="SAM" id="MobiDB-lite"/>
    </source>
</evidence>
<sequence>MTDMTAEPTVPALPKQAPTPAQPTARTGNPAARAGLVVVAILAGLAIWYPMADRSTPFASGASITALVTQISPRISGPVSAVLVQDNARVDAGQPLFTIDDTTFQMDLAQAQAQHDQVLQSLGATDAAVAAAEAQLERIKVQATSATQARDRAIELFAKGTIASAKFDQANADYDSAQAAINAAQADLARAKAQAGPSGEANPQLRSATAAVEKARFALDNTTVLAPVDGYITNLSLATGQFAAAGQAAMTFIDPSTQALIGDFRENQLVNVEPGDPVQVIFEAAPGQIFDGRVESIAWGISAGRNSVGGLAQSSNDTRWFPPARKIPVRITLDDETLPTNLRLGSEASITIYADGTTGLTATIAKGLMQVKSWLAGLN</sequence>
<protein>
    <submittedName>
        <fullName evidence="6">HlyD family secretion protein</fullName>
    </submittedName>
</protein>
<feature type="domain" description="Multidrug resistance protein MdtA-like barrel-sandwich hybrid" evidence="4">
    <location>
        <begin position="70"/>
        <end position="251"/>
    </location>
</feature>
<dbReference type="RefSeq" id="WP_212657339.1">
    <property type="nucleotide sequence ID" value="NZ_JAGXTP010000001.1"/>
</dbReference>
<keyword evidence="3" id="KW-0812">Transmembrane</keyword>
<dbReference type="Proteomes" id="UP000678281">
    <property type="component" value="Unassembled WGS sequence"/>
</dbReference>
<dbReference type="Gene3D" id="1.10.287.470">
    <property type="entry name" value="Helix hairpin bin"/>
    <property type="match status" value="1"/>
</dbReference>
<dbReference type="SUPFAM" id="SSF111369">
    <property type="entry name" value="HlyD-like secretion proteins"/>
    <property type="match status" value="2"/>
</dbReference>
<evidence type="ECO:0000256" key="1">
    <source>
        <dbReference type="SAM" id="Coils"/>
    </source>
</evidence>
<accession>A0A942E8D3</accession>
<keyword evidence="3" id="KW-0472">Membrane</keyword>
<dbReference type="AlphaFoldDB" id="A0A942E8D3"/>
<dbReference type="Pfam" id="PF25917">
    <property type="entry name" value="BSH_RND"/>
    <property type="match status" value="1"/>
</dbReference>